<dbReference type="FunFam" id="1.10.287.110:FF:000002">
    <property type="entry name" value="putative tyrosine-protein phosphatase auxilin isoform X2"/>
    <property type="match status" value="1"/>
</dbReference>
<reference evidence="4" key="1">
    <citation type="submission" date="2016-04" db="EMBL/GenBank/DDBJ databases">
        <title>Comparative genomics of biotechnologically important yeasts.</title>
        <authorList>
            <consortium name="DOE Joint Genome Institute"/>
            <person name="Riley R."/>
            <person name="Haridas S."/>
            <person name="Wolfe K.H."/>
            <person name="Lopes M.R."/>
            <person name="Hittinger C.T."/>
            <person name="Goker M."/>
            <person name="Salamov A."/>
            <person name="Wisecaver J."/>
            <person name="Long T.M."/>
            <person name="Aerts A.L."/>
            <person name="Barry K."/>
            <person name="Choi C."/>
            <person name="Clum A."/>
            <person name="Coughlan A.Y."/>
            <person name="Deshpande S."/>
            <person name="Douglass A.P."/>
            <person name="Hanson S.J."/>
            <person name="Klenk H.-P."/>
            <person name="Labutti K."/>
            <person name="Lapidus A."/>
            <person name="Lindquist E."/>
            <person name="Lipzen A."/>
            <person name="Meier-Kolthoff J.P."/>
            <person name="Ohm R.A."/>
            <person name="Otillar R.P."/>
            <person name="Pangilinan J."/>
            <person name="Peng Y."/>
            <person name="Rokas A."/>
            <person name="Rosa C.A."/>
            <person name="Scheuner C."/>
            <person name="Sibirny A.A."/>
            <person name="Slot J.C."/>
            <person name="Stielow J.B."/>
            <person name="Sun H."/>
            <person name="Kurtzman C.P."/>
            <person name="Blackwell M."/>
            <person name="Grigoriev I.V."/>
            <person name="Jeffries T.W."/>
        </authorList>
    </citation>
    <scope>NUCLEOTIDE SEQUENCE [LARGE SCALE GENOMIC DNA]</scope>
    <source>
        <strain evidence="4">NRRL YB-2248</strain>
    </source>
</reference>
<dbReference type="GO" id="GO:0072583">
    <property type="term" value="P:clathrin-dependent endocytosis"/>
    <property type="evidence" value="ECO:0007669"/>
    <property type="project" value="TreeGrafter"/>
</dbReference>
<dbReference type="AlphaFoldDB" id="A0A1E4SYW1"/>
<dbReference type="InterPro" id="IPR015940">
    <property type="entry name" value="UBA"/>
</dbReference>
<dbReference type="OrthoDB" id="1717591at2759"/>
<name>A0A1E4SYW1_9ASCO</name>
<dbReference type="EMBL" id="KV453855">
    <property type="protein sequence ID" value="ODV84674.1"/>
    <property type="molecule type" value="Genomic_DNA"/>
</dbReference>
<feature type="region of interest" description="Disordered" evidence="1">
    <location>
        <begin position="613"/>
        <end position="658"/>
    </location>
</feature>
<evidence type="ECO:0000256" key="1">
    <source>
        <dbReference type="SAM" id="MobiDB-lite"/>
    </source>
</evidence>
<feature type="compositionally biased region" description="Basic and acidic residues" evidence="1">
    <location>
        <begin position="304"/>
        <end position="341"/>
    </location>
</feature>
<organism evidence="3 4">
    <name type="scientific">[Candida] arabinofermentans NRRL YB-2248</name>
    <dbReference type="NCBI Taxonomy" id="983967"/>
    <lineage>
        <taxon>Eukaryota</taxon>
        <taxon>Fungi</taxon>
        <taxon>Dikarya</taxon>
        <taxon>Ascomycota</taxon>
        <taxon>Saccharomycotina</taxon>
        <taxon>Pichiomycetes</taxon>
        <taxon>Pichiales</taxon>
        <taxon>Pichiaceae</taxon>
        <taxon>Ogataea</taxon>
        <taxon>Ogataea/Candida clade</taxon>
    </lineage>
</organism>
<feature type="domain" description="UBA" evidence="2">
    <location>
        <begin position="155"/>
        <end position="199"/>
    </location>
</feature>
<dbReference type="PANTHER" id="PTHR23172">
    <property type="entry name" value="AUXILIN/CYCLIN G-ASSOCIATED KINASE-RELATED"/>
    <property type="match status" value="1"/>
</dbReference>
<accession>A0A1E4SYW1</accession>
<dbReference type="PANTHER" id="PTHR23172:SF19">
    <property type="entry name" value="J DOMAIN-CONTAINING PROTEIN"/>
    <property type="match status" value="1"/>
</dbReference>
<feature type="region of interest" description="Disordered" evidence="1">
    <location>
        <begin position="202"/>
        <end position="229"/>
    </location>
</feature>
<dbReference type="Gene3D" id="1.10.8.10">
    <property type="entry name" value="DNA helicase RuvA subunit, C-terminal domain"/>
    <property type="match status" value="1"/>
</dbReference>
<feature type="region of interest" description="Disordered" evidence="1">
    <location>
        <begin position="17"/>
        <end position="46"/>
    </location>
</feature>
<keyword evidence="4" id="KW-1185">Reference proteome</keyword>
<dbReference type="GO" id="GO:0005737">
    <property type="term" value="C:cytoplasm"/>
    <property type="evidence" value="ECO:0007669"/>
    <property type="project" value="TreeGrafter"/>
</dbReference>
<dbReference type="SUPFAM" id="SSF46565">
    <property type="entry name" value="Chaperone J-domain"/>
    <property type="match status" value="1"/>
</dbReference>
<dbReference type="InterPro" id="IPR019734">
    <property type="entry name" value="TPR_rpt"/>
</dbReference>
<dbReference type="InterPro" id="IPR036869">
    <property type="entry name" value="J_dom_sf"/>
</dbReference>
<dbReference type="GO" id="GO:0031982">
    <property type="term" value="C:vesicle"/>
    <property type="evidence" value="ECO:0007669"/>
    <property type="project" value="TreeGrafter"/>
</dbReference>
<feature type="compositionally biased region" description="Basic and acidic residues" evidence="1">
    <location>
        <begin position="436"/>
        <end position="447"/>
    </location>
</feature>
<feature type="compositionally biased region" description="Polar residues" evidence="1">
    <location>
        <begin position="23"/>
        <end position="46"/>
    </location>
</feature>
<feature type="region of interest" description="Disordered" evidence="1">
    <location>
        <begin position="285"/>
        <end position="476"/>
    </location>
</feature>
<feature type="region of interest" description="Disordered" evidence="1">
    <location>
        <begin position="126"/>
        <end position="158"/>
    </location>
</feature>
<dbReference type="Proteomes" id="UP000094801">
    <property type="component" value="Unassembled WGS sequence"/>
</dbReference>
<dbReference type="GO" id="GO:0072318">
    <property type="term" value="P:clathrin coat disassembly"/>
    <property type="evidence" value="ECO:0007669"/>
    <property type="project" value="TreeGrafter"/>
</dbReference>
<dbReference type="Gene3D" id="1.10.287.110">
    <property type="entry name" value="DnaJ domain"/>
    <property type="match status" value="1"/>
</dbReference>
<evidence type="ECO:0000259" key="2">
    <source>
        <dbReference type="PROSITE" id="PS50030"/>
    </source>
</evidence>
<feature type="compositionally biased region" description="Polar residues" evidence="1">
    <location>
        <begin position="375"/>
        <end position="398"/>
    </location>
</feature>
<evidence type="ECO:0000313" key="3">
    <source>
        <dbReference type="EMBL" id="ODV84674.1"/>
    </source>
</evidence>
<proteinExistence type="predicted"/>
<dbReference type="InterPro" id="IPR009060">
    <property type="entry name" value="UBA-like_sf"/>
</dbReference>
<dbReference type="SMART" id="SM00165">
    <property type="entry name" value="UBA"/>
    <property type="match status" value="1"/>
</dbReference>
<evidence type="ECO:0000313" key="4">
    <source>
        <dbReference type="Proteomes" id="UP000094801"/>
    </source>
</evidence>
<dbReference type="STRING" id="983967.A0A1E4SYW1"/>
<dbReference type="SUPFAM" id="SSF48452">
    <property type="entry name" value="TPR-like"/>
    <property type="match status" value="1"/>
</dbReference>
<dbReference type="InterPro" id="IPR011990">
    <property type="entry name" value="TPR-like_helical_dom_sf"/>
</dbReference>
<dbReference type="PROSITE" id="PS50030">
    <property type="entry name" value="UBA"/>
    <property type="match status" value="1"/>
</dbReference>
<dbReference type="GO" id="GO:0030276">
    <property type="term" value="F:clathrin binding"/>
    <property type="evidence" value="ECO:0007669"/>
    <property type="project" value="TreeGrafter"/>
</dbReference>
<dbReference type="SUPFAM" id="SSF46934">
    <property type="entry name" value="UBA-like"/>
    <property type="match status" value="1"/>
</dbReference>
<dbReference type="CDD" id="cd14270">
    <property type="entry name" value="UBA"/>
    <property type="match status" value="1"/>
</dbReference>
<dbReference type="SMART" id="SM00028">
    <property type="entry name" value="TPR"/>
    <property type="match status" value="2"/>
</dbReference>
<gene>
    <name evidence="3" type="ORF">CANARDRAFT_28837</name>
</gene>
<feature type="compositionally biased region" description="Low complexity" evidence="1">
    <location>
        <begin position="629"/>
        <end position="641"/>
    </location>
</feature>
<feature type="compositionally biased region" description="Polar residues" evidence="1">
    <location>
        <begin position="126"/>
        <end position="155"/>
    </location>
</feature>
<dbReference type="Gene3D" id="1.25.40.10">
    <property type="entry name" value="Tetratricopeptide repeat domain"/>
    <property type="match status" value="1"/>
</dbReference>
<sequence>MSNDLFADLLSVGTGASRKKNVDSNLSLSQRMNMPSQSVNGSSNGNATDWTANLDFLDNIGSSSQSVNKIPSSDISGDLFADFKQPESQIANSIPISTQTNQIQQNNQLDFLDDFFSSPAIPASTVPETQLQQPEPSNSVKTESPITNTVTSQTSTDKRDEALAELMDMGFPIEKANEALDSTESGYDLNGAISYLMNAAHSKTKKPSRQQQQSVEEVIPQRHSQNQRQEDIGSIVNDLSNELKNKASFLFQVGRKKVQQGMEMYKQQQFEKNDNQPLWMKNQEKYKNNSMKIPGQEDEEEMDRETMRRLVEQQREKDMKLRVEKERRERKEKENAKREAVARQNELFSEPTPPSNRVNRSSVMNEPLPRRRPQQKNGSSTISSPQSHTTSTSVNPKSDMQPVKSKPADEALFDLLNTPPASSPSPSPSLSGSSSRLDKLRSSKVDDEPVYSSSSRRRRPTPSKQESKKTVALPNVPITDSQLEKFNGYRSKASDYFKKGDFAKSLEFYEFSLSALPSQHHYKIIAYSNISIVYSKIGNPKLQLENSNEGLKILQNISENISDLNNVIIEDDKTGKSFWIKLLSKKAEALEHLERFEESLSCYTKLIENGSSSKPTMDGKRRCNNILNPPSKTTKSTSTPTINRKKSTAAPSVPSPNNTAVKRIQEQNIKAETLENEKFQLHDTIEAKLNSWKAGKEDNLRALLSSLHLILWPELNWKPVSLTDLVLDKKVKLIYMKAVAKTHPDKIGGGESTERKLIANGVFISLNQAWDKFKEVNGIS</sequence>
<feature type="compositionally biased region" description="Polar residues" evidence="1">
    <location>
        <begin position="355"/>
        <end position="364"/>
    </location>
</feature>
<protein>
    <recommendedName>
        <fullName evidence="2">UBA domain-containing protein</fullName>
    </recommendedName>
</protein>